<name>A0ABS2ZB90_9BACL</name>
<proteinExistence type="predicted"/>
<keyword evidence="2" id="KW-1185">Reference proteome</keyword>
<sequence length="83" mass="9539">MKWVIKSKHLNEEKKIIGLELQDADGSFDANVRWDGAMEIHIHSITEEYNQIADTIHTSDIDGLIAKLQGLKKVCVDYLDDWK</sequence>
<evidence type="ECO:0000313" key="1">
    <source>
        <dbReference type="EMBL" id="MBN3545452.1"/>
    </source>
</evidence>
<comment type="caution">
    <text evidence="1">The sequence shown here is derived from an EMBL/GenBank/DDBJ whole genome shotgun (WGS) entry which is preliminary data.</text>
</comment>
<dbReference type="Proteomes" id="UP001319060">
    <property type="component" value="Unassembled WGS sequence"/>
</dbReference>
<gene>
    <name evidence="1" type="ORF">JYA64_09105</name>
</gene>
<protein>
    <submittedName>
        <fullName evidence="1">Uncharacterized protein</fullName>
    </submittedName>
</protein>
<evidence type="ECO:0000313" key="2">
    <source>
        <dbReference type="Proteomes" id="UP001319060"/>
    </source>
</evidence>
<dbReference type="RefSeq" id="WP_188402333.1">
    <property type="nucleotide sequence ID" value="NZ_BMCE01000002.1"/>
</dbReference>
<reference evidence="1 2" key="1">
    <citation type="submission" date="2021-01" db="EMBL/GenBank/DDBJ databases">
        <title>Genome Sequencing of Type Strains.</title>
        <authorList>
            <person name="Lemaire J.F."/>
            <person name="Inderbitzin P."/>
            <person name="Collins S.B."/>
            <person name="Wespe N."/>
            <person name="Knight-Connoni V."/>
        </authorList>
    </citation>
    <scope>NUCLEOTIDE SEQUENCE [LARGE SCALE GENOMIC DNA]</scope>
    <source>
        <strain evidence="1 2">DSM 14730</strain>
    </source>
</reference>
<dbReference type="EMBL" id="JAFHKS010000043">
    <property type="protein sequence ID" value="MBN3545452.1"/>
    <property type="molecule type" value="Genomic_DNA"/>
</dbReference>
<accession>A0ABS2ZB90</accession>
<organism evidence="1 2">
    <name type="scientific">Fictibacillus barbaricus</name>
    <dbReference type="NCBI Taxonomy" id="182136"/>
    <lineage>
        <taxon>Bacteria</taxon>
        <taxon>Bacillati</taxon>
        <taxon>Bacillota</taxon>
        <taxon>Bacilli</taxon>
        <taxon>Bacillales</taxon>
        <taxon>Fictibacillaceae</taxon>
        <taxon>Fictibacillus</taxon>
    </lineage>
</organism>